<name>A0A4Y1R4N3_PRUDU</name>
<dbReference type="AlphaFoldDB" id="A0A4Y1R4N3"/>
<evidence type="ECO:0000313" key="1">
    <source>
        <dbReference type="EMBL" id="BBG99099.1"/>
    </source>
</evidence>
<organism evidence="1">
    <name type="scientific">Prunus dulcis</name>
    <name type="common">Almond</name>
    <name type="synonym">Amygdalus dulcis</name>
    <dbReference type="NCBI Taxonomy" id="3755"/>
    <lineage>
        <taxon>Eukaryota</taxon>
        <taxon>Viridiplantae</taxon>
        <taxon>Streptophyta</taxon>
        <taxon>Embryophyta</taxon>
        <taxon>Tracheophyta</taxon>
        <taxon>Spermatophyta</taxon>
        <taxon>Magnoliopsida</taxon>
        <taxon>eudicotyledons</taxon>
        <taxon>Gunneridae</taxon>
        <taxon>Pentapetalae</taxon>
        <taxon>rosids</taxon>
        <taxon>fabids</taxon>
        <taxon>Rosales</taxon>
        <taxon>Rosaceae</taxon>
        <taxon>Amygdaloideae</taxon>
        <taxon>Amygdaleae</taxon>
        <taxon>Prunus</taxon>
    </lineage>
</organism>
<reference evidence="1" key="1">
    <citation type="journal article" date="2019" name="Science">
        <title>Mutation of a bHLH transcription factor allowed almond domestication.</title>
        <authorList>
            <person name="Sanchez-Perez R."/>
            <person name="Pavan S."/>
            <person name="Mazzeo R."/>
            <person name="Moldovan C."/>
            <person name="Aiese Cigliano R."/>
            <person name="Del Cueto J."/>
            <person name="Ricciardi F."/>
            <person name="Lotti C."/>
            <person name="Ricciardi L."/>
            <person name="Dicenta F."/>
            <person name="Lopez-Marques R.L."/>
            <person name="Lindberg Moller B."/>
        </authorList>
    </citation>
    <scope>NUCLEOTIDE SEQUENCE</scope>
</reference>
<proteinExistence type="predicted"/>
<accession>A0A4Y1R4N3</accession>
<sequence length="171" mass="19380">MRGRQELGVEPVGRDSRRRKFSDERDIRVVLGDQSLMCWVDFEGHGTSSKHSGLTHVFLHDHGIGFERGWTGLRARIRLRTPSYGIKSKKIINSIGFKFFQTTSPSSAQLYSCGTQTINLLPDSMEFFIEHFDRFTILTRKDGLPPKLKQDENSIGLPGGLPYIISSSTMF</sequence>
<protein>
    <submittedName>
        <fullName evidence="1">Uncharacterized protein</fullName>
    </submittedName>
</protein>
<gene>
    <name evidence="1" type="ORF">Prudu_008684</name>
</gene>
<dbReference type="EMBL" id="AP019299">
    <property type="protein sequence ID" value="BBG99099.1"/>
    <property type="molecule type" value="Genomic_DNA"/>
</dbReference>